<dbReference type="EMBL" id="JACCBF010000001">
    <property type="protein sequence ID" value="NYD32753.1"/>
    <property type="molecule type" value="Genomic_DNA"/>
</dbReference>
<gene>
    <name evidence="3" type="ORF">BJ958_004299</name>
</gene>
<feature type="chain" id="PRO_5039036788" description="DUF3558 domain-containing protein" evidence="2">
    <location>
        <begin position="22"/>
        <end position="150"/>
    </location>
</feature>
<evidence type="ECO:0000313" key="4">
    <source>
        <dbReference type="Proteomes" id="UP000582231"/>
    </source>
</evidence>
<feature type="signal peptide" evidence="2">
    <location>
        <begin position="1"/>
        <end position="21"/>
    </location>
</feature>
<evidence type="ECO:0000256" key="2">
    <source>
        <dbReference type="SAM" id="SignalP"/>
    </source>
</evidence>
<organism evidence="3 4">
    <name type="scientific">Nocardioides kongjuensis</name>
    <dbReference type="NCBI Taxonomy" id="349522"/>
    <lineage>
        <taxon>Bacteria</taxon>
        <taxon>Bacillati</taxon>
        <taxon>Actinomycetota</taxon>
        <taxon>Actinomycetes</taxon>
        <taxon>Propionibacteriales</taxon>
        <taxon>Nocardioidaceae</taxon>
        <taxon>Nocardioides</taxon>
    </lineage>
</organism>
<dbReference type="Proteomes" id="UP000582231">
    <property type="component" value="Unassembled WGS sequence"/>
</dbReference>
<feature type="region of interest" description="Disordered" evidence="1">
    <location>
        <begin position="22"/>
        <end position="47"/>
    </location>
</feature>
<dbReference type="PROSITE" id="PS51257">
    <property type="entry name" value="PROKAR_LIPOPROTEIN"/>
    <property type="match status" value="1"/>
</dbReference>
<accession>A0A852RCM5</accession>
<evidence type="ECO:0000256" key="1">
    <source>
        <dbReference type="SAM" id="MobiDB-lite"/>
    </source>
</evidence>
<name>A0A852RCM5_9ACTN</name>
<reference evidence="3 4" key="1">
    <citation type="submission" date="2020-07" db="EMBL/GenBank/DDBJ databases">
        <title>Sequencing the genomes of 1000 actinobacteria strains.</title>
        <authorList>
            <person name="Klenk H.-P."/>
        </authorList>
    </citation>
    <scope>NUCLEOTIDE SEQUENCE [LARGE SCALE GENOMIC DNA]</scope>
    <source>
        <strain evidence="3 4">DSM 19082</strain>
    </source>
</reference>
<evidence type="ECO:0008006" key="5">
    <source>
        <dbReference type="Google" id="ProtNLM"/>
    </source>
</evidence>
<comment type="caution">
    <text evidence="3">The sequence shown here is derived from an EMBL/GenBank/DDBJ whole genome shotgun (WGS) entry which is preliminary data.</text>
</comment>
<sequence>MNRTKLAVVTAMLVPALMACSSGDDGKDAADGKAGKRGDEASDSASAIVAPSVEPTFKGAISSLADVACEASNGVWSGKGTLTNSGNKKRTFEVTYSVIKSATSEVLGAKSRKVQLAPGESQAIDFAAIYDKAPKGTQCVQRVIEPLKKE</sequence>
<dbReference type="AlphaFoldDB" id="A0A852RCM5"/>
<proteinExistence type="predicted"/>
<protein>
    <recommendedName>
        <fullName evidence="5">DUF3558 domain-containing protein</fullName>
    </recommendedName>
</protein>
<feature type="compositionally biased region" description="Basic and acidic residues" evidence="1">
    <location>
        <begin position="24"/>
        <end position="40"/>
    </location>
</feature>
<keyword evidence="4" id="KW-1185">Reference proteome</keyword>
<dbReference type="RefSeq" id="WP_179728886.1">
    <property type="nucleotide sequence ID" value="NZ_BAABEF010000001.1"/>
</dbReference>
<evidence type="ECO:0000313" key="3">
    <source>
        <dbReference type="EMBL" id="NYD32753.1"/>
    </source>
</evidence>
<keyword evidence="2" id="KW-0732">Signal</keyword>